<evidence type="ECO:0000313" key="2">
    <source>
        <dbReference type="Proteomes" id="UP000245699"/>
    </source>
</evidence>
<sequence>MDFPNLDELDSLEFDKLSYYDIDRNSDTIYIPRNRKLNMEEIFNDYLVIVPLAKTESITWLRNLYSDLNLKILCDVDDLRPGCDIRTNDTYDYNMLPLKTYDMMETLCHSNDTYKVIVKLDFDIFLNKFYFYKVLKFLIDNSSRKIYFGDPMSKNSGNSHVSMNGKVYAFTNPALRDYCSCDIKRPASNGMEDFLFGYHLTDCIDSKKYRNENEKLLLLYSKENHIHHKSLKNNNVNYSAGRNVNNS</sequence>
<evidence type="ECO:0000313" key="1">
    <source>
        <dbReference type="EMBL" id="PVU87029.1"/>
    </source>
</evidence>
<proteinExistence type="predicted"/>
<dbReference type="EMBL" id="MBFT01000809">
    <property type="protein sequence ID" value="PVU87029.1"/>
    <property type="molecule type" value="Genomic_DNA"/>
</dbReference>
<protein>
    <recommendedName>
        <fullName evidence="3">Hexosyltransferase</fullName>
    </recommendedName>
</protein>
<name>A0A2T9Y3U9_9FUNG</name>
<accession>A0A2T9Y3U9</accession>
<dbReference type="Proteomes" id="UP000245699">
    <property type="component" value="Unassembled WGS sequence"/>
</dbReference>
<comment type="caution">
    <text evidence="1">The sequence shown here is derived from an EMBL/GenBank/DDBJ whole genome shotgun (WGS) entry which is preliminary data.</text>
</comment>
<reference evidence="1 2" key="1">
    <citation type="journal article" date="2018" name="MBio">
        <title>Comparative Genomics Reveals the Core Gene Toolbox for the Fungus-Insect Symbiosis.</title>
        <authorList>
            <person name="Wang Y."/>
            <person name="Stata M."/>
            <person name="Wang W."/>
            <person name="Stajich J.E."/>
            <person name="White M.M."/>
            <person name="Moncalvo J.M."/>
        </authorList>
    </citation>
    <scope>NUCLEOTIDE SEQUENCE [LARGE SCALE GENOMIC DNA]</scope>
    <source>
        <strain evidence="1 2">AUS-77-4</strain>
    </source>
</reference>
<keyword evidence="2" id="KW-1185">Reference proteome</keyword>
<gene>
    <name evidence="1" type="ORF">BB559_006262</name>
</gene>
<evidence type="ECO:0008006" key="3">
    <source>
        <dbReference type="Google" id="ProtNLM"/>
    </source>
</evidence>
<dbReference type="OrthoDB" id="5540755at2759"/>
<dbReference type="AlphaFoldDB" id="A0A2T9Y3U9"/>
<organism evidence="1 2">
    <name type="scientific">Furculomyces boomerangus</name>
    <dbReference type="NCBI Taxonomy" id="61424"/>
    <lineage>
        <taxon>Eukaryota</taxon>
        <taxon>Fungi</taxon>
        <taxon>Fungi incertae sedis</taxon>
        <taxon>Zoopagomycota</taxon>
        <taxon>Kickxellomycotina</taxon>
        <taxon>Harpellomycetes</taxon>
        <taxon>Harpellales</taxon>
        <taxon>Harpellaceae</taxon>
        <taxon>Furculomyces</taxon>
    </lineage>
</organism>